<dbReference type="GO" id="GO:0006897">
    <property type="term" value="P:endocytosis"/>
    <property type="evidence" value="ECO:0007669"/>
    <property type="project" value="InterPro"/>
</dbReference>
<sequence length="1059" mass="110828">MGGAWRRRARGRRAAAGRQPVWPVRSCGGQALRRPLCLGPGRGLPLPAHSDVRHGALGRRGGRESAPGNCRAQDPEPCAGAGVGGPVGQHRGLGGRPAGLGVGRGQLAPLAPAAPRCRPRPARHRGGMLRGAQASLPQGWQRVSAFGQLCRAAVDLDLSERRNAWDGGTLEEDLLLPSILEDRAVKDLLRPHGSEAAKPQAQAEPDTSQDEGSSGRSSMRAKILGVGSSRGSAPIPDPAVAPKAQGSPVCPEAPEELMATLLQTALEHPQAADEPDPVFNADAAAAAAASREKARTALDWVRMALEAARPMQGCLSREPLLPLVPDLWLVEMQRCAAVVRGLLGRWRSSGGPSPGEEREEEDGAEEAAAEEQGGGTGGWRCEAEEARKALQGLLLRVMAELPRAAPSMRPRAMWDVHNLGLGPREGATWRSVLEALWDLAAAAVKDTARINAFVAAASEGVLPRLGSPAPEQGPLSGAGGDPYGLQLQSVVLCLEHLASLLTVANDAPELTEKPAAALVSTVDDDHREASVLNLARQLNKLAELLLASPRVLGPDMEDSCRRLQRQLIGMQASAAAAEGGETAGVIPASGKGLLREADLDYSEGYPFSQAPGTSRQAASRASKLEQLVRRAVLRAGERAGCTAGAGAGPRRGAPAATAMSRLGSAFRGAQHCEVPSPAEMGASLGGLLPDAPGSAAARAAGAGASGAPWVALTGASDPVQILARHTIDLESNTATIHLRLSNAMPGAELEGVSVCLSVLGPVHPDSKQPNLVWRLPKLDPQETHAWESRLWISGFGRPKLFPRVTLAKGRRESQTVDLGIRCRCYEIPLTDLLKAPPAVPPARSFFQAWDSLPARWEGCAVAFAPGSAQAPAIASALQDCTPFAPVWLSPLDALCGFQGAFQAITWGGEQVALVIMSQLLPLPGSEAPAAGESVLDTGRQVVRLCIRSSWQEVTTAIEEDSAAWVRELFGGLVSHGPEPPPELSPAVLGQRPTALLKAAPAVAPLRSQSGLSHRASEADLLSDQGEANEGGGLAAWELSEEESLVNRASLAEWRRLACA</sequence>
<dbReference type="EMBL" id="GBEZ01012771">
    <property type="protein sequence ID" value="JAC73150.1"/>
    <property type="molecule type" value="Transcribed_RNA"/>
</dbReference>
<dbReference type="InterPro" id="IPR037501">
    <property type="entry name" value="TPLATE"/>
</dbReference>
<dbReference type="PANTHER" id="PTHR36029">
    <property type="entry name" value="TSET COMPLEX MEMBER TSTA"/>
    <property type="match status" value="1"/>
</dbReference>
<feature type="region of interest" description="Disordered" evidence="1">
    <location>
        <begin position="49"/>
        <end position="96"/>
    </location>
</feature>
<feature type="region of interest" description="Disordered" evidence="1">
    <location>
        <begin position="346"/>
        <end position="380"/>
    </location>
</feature>
<feature type="compositionally biased region" description="Acidic residues" evidence="1">
    <location>
        <begin position="357"/>
        <end position="369"/>
    </location>
</feature>
<gene>
    <name evidence="2" type="ORF">TSPGSL018_29602</name>
</gene>
<organism evidence="2">
    <name type="scientific">Tetraselmis sp. GSL018</name>
    <dbReference type="NCBI Taxonomy" id="582737"/>
    <lineage>
        <taxon>Eukaryota</taxon>
        <taxon>Viridiplantae</taxon>
        <taxon>Chlorophyta</taxon>
        <taxon>core chlorophytes</taxon>
        <taxon>Chlorodendrophyceae</taxon>
        <taxon>Chlorodendrales</taxon>
        <taxon>Chlorodendraceae</taxon>
        <taxon>Tetraselmis</taxon>
    </lineage>
</organism>
<feature type="compositionally biased region" description="Basic residues" evidence="1">
    <location>
        <begin position="1"/>
        <end position="15"/>
    </location>
</feature>
<accession>A0A061RR62</accession>
<dbReference type="AlphaFoldDB" id="A0A061RR62"/>
<proteinExistence type="predicted"/>
<dbReference type="PANTHER" id="PTHR36029:SF1">
    <property type="entry name" value="PROTEIN TPLATE"/>
    <property type="match status" value="1"/>
</dbReference>
<evidence type="ECO:0000313" key="2">
    <source>
        <dbReference type="EMBL" id="JAC73150.1"/>
    </source>
</evidence>
<feature type="region of interest" description="Disordered" evidence="1">
    <location>
        <begin position="1007"/>
        <end position="1026"/>
    </location>
</feature>
<reference evidence="2" key="1">
    <citation type="submission" date="2014-05" db="EMBL/GenBank/DDBJ databases">
        <title>The transcriptome of the halophilic microalga Tetraselmis sp. GSL018 isolated from the Great Salt Lake, Utah.</title>
        <authorList>
            <person name="Jinkerson R.E."/>
            <person name="D'Adamo S."/>
            <person name="Posewitz M.C."/>
        </authorList>
    </citation>
    <scope>NUCLEOTIDE SEQUENCE</scope>
    <source>
        <strain evidence="2">GSL018</strain>
    </source>
</reference>
<feature type="region of interest" description="Disordered" evidence="1">
    <location>
        <begin position="192"/>
        <end position="251"/>
    </location>
</feature>
<evidence type="ECO:0000256" key="1">
    <source>
        <dbReference type="SAM" id="MobiDB-lite"/>
    </source>
</evidence>
<feature type="compositionally biased region" description="Gly residues" evidence="1">
    <location>
        <begin position="81"/>
        <end position="96"/>
    </location>
</feature>
<feature type="region of interest" description="Disordered" evidence="1">
    <location>
        <begin position="1"/>
        <end position="20"/>
    </location>
</feature>
<name>A0A061RR62_9CHLO</name>
<protein>
    <submittedName>
        <fullName evidence="2">Uncharacterized protein</fullName>
    </submittedName>
</protein>